<keyword evidence="6 10" id="KW-0378">Hydrolase</keyword>
<feature type="domain" description="Peptidase S8/S53" evidence="11">
    <location>
        <begin position="160"/>
        <end position="406"/>
    </location>
</feature>
<protein>
    <submittedName>
        <fullName evidence="13">Peptidase S8</fullName>
    </submittedName>
</protein>
<dbReference type="PROSITE" id="PS00137">
    <property type="entry name" value="SUBTILASE_HIS"/>
    <property type="match status" value="1"/>
</dbReference>
<dbReference type="PROSITE" id="PS00018">
    <property type="entry name" value="EF_HAND_1"/>
    <property type="match status" value="1"/>
</dbReference>
<keyword evidence="7 10" id="KW-0720">Serine protease</keyword>
<evidence type="ECO:0000256" key="10">
    <source>
        <dbReference type="PROSITE-ProRule" id="PRU01240"/>
    </source>
</evidence>
<evidence type="ECO:0000256" key="3">
    <source>
        <dbReference type="ARBA" id="ARBA00011073"/>
    </source>
</evidence>
<evidence type="ECO:0000256" key="7">
    <source>
        <dbReference type="ARBA" id="ARBA00022825"/>
    </source>
</evidence>
<dbReference type="Pfam" id="PF00082">
    <property type="entry name" value="Peptidase_S8"/>
    <property type="match status" value="1"/>
</dbReference>
<dbReference type="PROSITE" id="PS51892">
    <property type="entry name" value="SUBTILASE"/>
    <property type="match status" value="1"/>
</dbReference>
<comment type="caution">
    <text evidence="13">The sequence shown here is derived from an EMBL/GenBank/DDBJ whole genome shotgun (WGS) entry which is preliminary data.</text>
</comment>
<organism evidence="13 14">
    <name type="scientific">Bacillus infantis</name>
    <dbReference type="NCBI Taxonomy" id="324767"/>
    <lineage>
        <taxon>Bacteria</taxon>
        <taxon>Bacillati</taxon>
        <taxon>Bacillota</taxon>
        <taxon>Bacilli</taxon>
        <taxon>Bacillales</taxon>
        <taxon>Bacillaceae</taxon>
        <taxon>Bacillus</taxon>
    </lineage>
</organism>
<name>A0A5D4RIZ5_9BACI</name>
<evidence type="ECO:0000313" key="13">
    <source>
        <dbReference type="EMBL" id="TYS50291.1"/>
    </source>
</evidence>
<evidence type="ECO:0000256" key="6">
    <source>
        <dbReference type="ARBA" id="ARBA00022801"/>
    </source>
</evidence>
<proteinExistence type="inferred from homology"/>
<keyword evidence="5 10" id="KW-0645">Protease</keyword>
<comment type="cofactor">
    <cofactor evidence="1">
        <name>Ca(2+)</name>
        <dbReference type="ChEBI" id="CHEBI:29108"/>
    </cofactor>
</comment>
<gene>
    <name evidence="13" type="ORF">FZD51_07035</name>
</gene>
<keyword evidence="8" id="KW-0106">Calcium</keyword>
<evidence type="ECO:0000256" key="5">
    <source>
        <dbReference type="ARBA" id="ARBA00022670"/>
    </source>
</evidence>
<dbReference type="PANTHER" id="PTHR43806:SF11">
    <property type="entry name" value="CEREVISIN-RELATED"/>
    <property type="match status" value="1"/>
</dbReference>
<dbReference type="RefSeq" id="WP_148974094.1">
    <property type="nucleotide sequence ID" value="NZ_JBNILB010000005.1"/>
</dbReference>
<sequence length="1170" mass="128871">MGEWKKSFASIGLSAGLLAGAVIAPVNVLAESNGGQKVSIASSLKDHRLLKDKLEAGEKQLVSEDTLIIKYKGTISAAEHKRMGSIVIKQIADLNYSVVKVQDKKKLHEVIGKYQKNSKVQSVSPAVMYKPLGLQDPKLGESYHLTMLQAEKAQKLAGKNKVKVAVIDQGVDSSHPDLKGQLLSSYNTVNPMNPGMPDFHGTHVAGIIAGKKDNGIGAYGINPNAQILPIDVFDRGWGASDYAIAQGIMQAVKSGAKVINMSLGGPMKSPIIEEAVKKALAKNITIVAAAGNTGDDTISYPAAYEGVISVSAVDKYKKIGDFSSYGPSIDVAAPGADVYSTIYEPEKKSTFRTLSGTSMASPMVAAAASLLLSKHPNLTPSQVEYILEHTADDLGTAGYDVKFGSGLINPVKALQFDIKKVPSIVNKAKTPKEVQTAAETVDSSKKIVKKGALTKPNEEKWIKFNVKEGEYIQASLLGSSQYDYKMMIHFYSPKGGKEIIDVNKVRENKTEGKLVKAPFTGTVAIGVKDANGSYDDSAKKLSQYELSVEKLTVLPEDESTAANPLKVDTLPYDSKKSLTFIGENGDDDYLSFKAEGEEQQVIKITSTGVAGIDSTISVYPLDMIFPGDMGEMSEEEKEQYIYELLEGEEPVEPMHYVNSKGRGEGEVLTFTADPGMEYLIKTSSKKSNYYGIYDYYMNYELFEEDDEIESSIYPYSVKIEGKVLPPDEDGLPFYDEGSTEEKVGSASIGLGTLEQKRNIFRAAAEEDSYENYVAAIQEMALPYKIGGTASGYLQTFEDEDWFKLEPSETGIYQFSMLNSTDIPMLEIYQVVKEKDEEGTEHTYLNQIGSNISYNMFIDTDKSLYTGLKKGENYLVKVNTNYYSNQISFSPFQFTSKLIVKNPQDKYEDNDKMEKVKDLPGMTVQGNFAMPGDQDVFYLQSKSEQIYGITLEKEEVPASLKKYPKELLGSFYGFVAVIEDKNKNRKVDEEEYNYIQYIEKGIDYGNTFGSFKAEKGKNYILALSSFTDSAVPLSLVPYKLTLASTNKKDEDAGNKVWNNIASKPVKLKQKGNMWEASGFLNAGVPNGDEDWYEFTLKKDSSGKIKLETGIESDGKIALYQNGKLVSSADFYPEGDAEVLSVNLKKGTYQIKVNDYFRGATIKPYKLKVYLK</sequence>
<feature type="domain" description="Fervidolysin-like N-terminal prodomain" evidence="12">
    <location>
        <begin position="64"/>
        <end position="125"/>
    </location>
</feature>
<dbReference type="InterPro" id="IPR050131">
    <property type="entry name" value="Peptidase_S8_subtilisin-like"/>
</dbReference>
<dbReference type="InterPro" id="IPR018247">
    <property type="entry name" value="EF_Hand_1_Ca_BS"/>
</dbReference>
<evidence type="ECO:0000259" key="12">
    <source>
        <dbReference type="Pfam" id="PF22148"/>
    </source>
</evidence>
<dbReference type="PANTHER" id="PTHR43806">
    <property type="entry name" value="PEPTIDASE S8"/>
    <property type="match status" value="1"/>
</dbReference>
<comment type="subcellular location">
    <subcellularLocation>
        <location evidence="2">Secreted</location>
    </subcellularLocation>
</comment>
<dbReference type="InterPro" id="IPR015500">
    <property type="entry name" value="Peptidase_S8_subtilisin-rel"/>
</dbReference>
<dbReference type="Proteomes" id="UP000322139">
    <property type="component" value="Unassembled WGS sequence"/>
</dbReference>
<dbReference type="SUPFAM" id="SSF52743">
    <property type="entry name" value="Subtilisin-like"/>
    <property type="match status" value="1"/>
</dbReference>
<dbReference type="CDD" id="cd07484">
    <property type="entry name" value="Peptidases_S8_Thermitase_like"/>
    <property type="match status" value="1"/>
</dbReference>
<dbReference type="EMBL" id="VTER01000003">
    <property type="protein sequence ID" value="TYS50291.1"/>
    <property type="molecule type" value="Genomic_DNA"/>
</dbReference>
<keyword evidence="4" id="KW-0964">Secreted</keyword>
<dbReference type="InterPro" id="IPR022398">
    <property type="entry name" value="Peptidase_S8_His-AS"/>
</dbReference>
<feature type="active site" description="Charge relay system" evidence="9 10">
    <location>
        <position position="200"/>
    </location>
</feature>
<evidence type="ECO:0000259" key="11">
    <source>
        <dbReference type="Pfam" id="PF00082"/>
    </source>
</evidence>
<dbReference type="InterPro" id="IPR034084">
    <property type="entry name" value="Thermitase-like_dom"/>
</dbReference>
<feature type="active site" description="Charge relay system" evidence="9 10">
    <location>
        <position position="358"/>
    </location>
</feature>
<dbReference type="InterPro" id="IPR000209">
    <property type="entry name" value="Peptidase_S8/S53_dom"/>
</dbReference>
<comment type="similarity">
    <text evidence="3 10">Belongs to the peptidase S8 family.</text>
</comment>
<dbReference type="Gene3D" id="3.40.50.200">
    <property type="entry name" value="Peptidase S8/S53 domain"/>
    <property type="match status" value="1"/>
</dbReference>
<dbReference type="PRINTS" id="PR00723">
    <property type="entry name" value="SUBTILISIN"/>
</dbReference>
<dbReference type="GO" id="GO:0004252">
    <property type="term" value="F:serine-type endopeptidase activity"/>
    <property type="evidence" value="ECO:0007669"/>
    <property type="project" value="UniProtKB-UniRule"/>
</dbReference>
<dbReference type="InterPro" id="IPR023828">
    <property type="entry name" value="Peptidase_S8_Ser-AS"/>
</dbReference>
<dbReference type="InterPro" id="IPR054399">
    <property type="entry name" value="Fervidolysin-like_N_prodom"/>
</dbReference>
<dbReference type="InterPro" id="IPR036852">
    <property type="entry name" value="Peptidase_S8/S53_dom_sf"/>
</dbReference>
<dbReference type="PROSITE" id="PS00138">
    <property type="entry name" value="SUBTILASE_SER"/>
    <property type="match status" value="1"/>
</dbReference>
<evidence type="ECO:0000256" key="9">
    <source>
        <dbReference type="PIRSR" id="PIRSR615500-1"/>
    </source>
</evidence>
<evidence type="ECO:0000256" key="2">
    <source>
        <dbReference type="ARBA" id="ARBA00004613"/>
    </source>
</evidence>
<evidence type="ECO:0000313" key="14">
    <source>
        <dbReference type="Proteomes" id="UP000322139"/>
    </source>
</evidence>
<dbReference type="GO" id="GO:0006508">
    <property type="term" value="P:proteolysis"/>
    <property type="evidence" value="ECO:0007669"/>
    <property type="project" value="UniProtKB-KW"/>
</dbReference>
<evidence type="ECO:0000256" key="8">
    <source>
        <dbReference type="ARBA" id="ARBA00022837"/>
    </source>
</evidence>
<feature type="active site" description="Charge relay system" evidence="9 10">
    <location>
        <position position="168"/>
    </location>
</feature>
<evidence type="ECO:0000256" key="4">
    <source>
        <dbReference type="ARBA" id="ARBA00022525"/>
    </source>
</evidence>
<dbReference type="Gene3D" id="2.60.120.380">
    <property type="match status" value="3"/>
</dbReference>
<reference evidence="13 14" key="1">
    <citation type="submission" date="2019-08" db="EMBL/GenBank/DDBJ databases">
        <title>Bacillus genomes from the desert of Cuatro Cienegas, Coahuila.</title>
        <authorList>
            <person name="Olmedo-Alvarez G."/>
        </authorList>
    </citation>
    <scope>NUCLEOTIDE SEQUENCE [LARGE SCALE GENOMIC DNA]</scope>
    <source>
        <strain evidence="13 14">CH446_14T</strain>
    </source>
</reference>
<dbReference type="GO" id="GO:0005576">
    <property type="term" value="C:extracellular region"/>
    <property type="evidence" value="ECO:0007669"/>
    <property type="project" value="UniProtKB-SubCell"/>
</dbReference>
<accession>A0A5D4RIZ5</accession>
<evidence type="ECO:0000256" key="1">
    <source>
        <dbReference type="ARBA" id="ARBA00001913"/>
    </source>
</evidence>
<dbReference type="AlphaFoldDB" id="A0A5D4RIZ5"/>
<dbReference type="Pfam" id="PF22148">
    <property type="entry name" value="Fervidolysin_NPro-like"/>
    <property type="match status" value="1"/>
</dbReference>